<dbReference type="AlphaFoldDB" id="A0A2R6WKB1"/>
<name>A0A2R6WKB1_MARPO</name>
<organism evidence="2 3">
    <name type="scientific">Marchantia polymorpha</name>
    <name type="common">Common liverwort</name>
    <name type="synonym">Marchantia aquatica</name>
    <dbReference type="NCBI Taxonomy" id="3197"/>
    <lineage>
        <taxon>Eukaryota</taxon>
        <taxon>Viridiplantae</taxon>
        <taxon>Streptophyta</taxon>
        <taxon>Embryophyta</taxon>
        <taxon>Marchantiophyta</taxon>
        <taxon>Marchantiopsida</taxon>
        <taxon>Marchantiidae</taxon>
        <taxon>Marchantiales</taxon>
        <taxon>Marchantiaceae</taxon>
        <taxon>Marchantia</taxon>
    </lineage>
</organism>
<accession>A0A2R6WKB1</accession>
<keyword evidence="3" id="KW-1185">Reference proteome</keyword>
<gene>
    <name evidence="2" type="ORF">MARPO_0081s0023</name>
</gene>
<evidence type="ECO:0000313" key="3">
    <source>
        <dbReference type="Proteomes" id="UP000244005"/>
    </source>
</evidence>
<evidence type="ECO:0000256" key="1">
    <source>
        <dbReference type="SAM" id="MobiDB-lite"/>
    </source>
</evidence>
<proteinExistence type="predicted"/>
<sequence>MEKYSEVATNLPKSGDEKQAAPINFSQTQKQLWCCKAAPATSEYFAAPTLFLCFIKKLKMESFRMQ</sequence>
<evidence type="ECO:0000313" key="2">
    <source>
        <dbReference type="EMBL" id="PTQ34296.1"/>
    </source>
</evidence>
<dbReference type="EMBL" id="KZ772753">
    <property type="protein sequence ID" value="PTQ34296.1"/>
    <property type="molecule type" value="Genomic_DNA"/>
</dbReference>
<feature type="region of interest" description="Disordered" evidence="1">
    <location>
        <begin position="1"/>
        <end position="22"/>
    </location>
</feature>
<dbReference type="Gramene" id="Mp8g05220.1">
    <property type="protein sequence ID" value="Mp8g05220.1.cds1"/>
    <property type="gene ID" value="Mp8g05220"/>
</dbReference>
<dbReference type="Proteomes" id="UP000244005">
    <property type="component" value="Unassembled WGS sequence"/>
</dbReference>
<protein>
    <submittedName>
        <fullName evidence="2">Uncharacterized protein</fullName>
    </submittedName>
</protein>
<reference evidence="3" key="1">
    <citation type="journal article" date="2017" name="Cell">
        <title>Insights into land plant evolution garnered from the Marchantia polymorpha genome.</title>
        <authorList>
            <person name="Bowman J.L."/>
            <person name="Kohchi T."/>
            <person name="Yamato K.T."/>
            <person name="Jenkins J."/>
            <person name="Shu S."/>
            <person name="Ishizaki K."/>
            <person name="Yamaoka S."/>
            <person name="Nishihama R."/>
            <person name="Nakamura Y."/>
            <person name="Berger F."/>
            <person name="Adam C."/>
            <person name="Aki S.S."/>
            <person name="Althoff F."/>
            <person name="Araki T."/>
            <person name="Arteaga-Vazquez M.A."/>
            <person name="Balasubrmanian S."/>
            <person name="Barry K."/>
            <person name="Bauer D."/>
            <person name="Boehm C.R."/>
            <person name="Briginshaw L."/>
            <person name="Caballero-Perez J."/>
            <person name="Catarino B."/>
            <person name="Chen F."/>
            <person name="Chiyoda S."/>
            <person name="Chovatia M."/>
            <person name="Davies K.M."/>
            <person name="Delmans M."/>
            <person name="Demura T."/>
            <person name="Dierschke T."/>
            <person name="Dolan L."/>
            <person name="Dorantes-Acosta A.E."/>
            <person name="Eklund D.M."/>
            <person name="Florent S.N."/>
            <person name="Flores-Sandoval E."/>
            <person name="Fujiyama A."/>
            <person name="Fukuzawa H."/>
            <person name="Galik B."/>
            <person name="Grimanelli D."/>
            <person name="Grimwood J."/>
            <person name="Grossniklaus U."/>
            <person name="Hamada T."/>
            <person name="Haseloff J."/>
            <person name="Hetherington A.J."/>
            <person name="Higo A."/>
            <person name="Hirakawa Y."/>
            <person name="Hundley H.N."/>
            <person name="Ikeda Y."/>
            <person name="Inoue K."/>
            <person name="Inoue S.I."/>
            <person name="Ishida S."/>
            <person name="Jia Q."/>
            <person name="Kakita M."/>
            <person name="Kanazawa T."/>
            <person name="Kawai Y."/>
            <person name="Kawashima T."/>
            <person name="Kennedy M."/>
            <person name="Kinose K."/>
            <person name="Kinoshita T."/>
            <person name="Kohara Y."/>
            <person name="Koide E."/>
            <person name="Komatsu K."/>
            <person name="Kopischke S."/>
            <person name="Kubo M."/>
            <person name="Kyozuka J."/>
            <person name="Lagercrantz U."/>
            <person name="Lin S.S."/>
            <person name="Lindquist E."/>
            <person name="Lipzen A.M."/>
            <person name="Lu C.W."/>
            <person name="De Luna E."/>
            <person name="Martienssen R.A."/>
            <person name="Minamino N."/>
            <person name="Mizutani M."/>
            <person name="Mizutani M."/>
            <person name="Mochizuki N."/>
            <person name="Monte I."/>
            <person name="Mosher R."/>
            <person name="Nagasaki H."/>
            <person name="Nakagami H."/>
            <person name="Naramoto S."/>
            <person name="Nishitani K."/>
            <person name="Ohtani M."/>
            <person name="Okamoto T."/>
            <person name="Okumura M."/>
            <person name="Phillips J."/>
            <person name="Pollak B."/>
            <person name="Reinders A."/>
            <person name="Rovekamp M."/>
            <person name="Sano R."/>
            <person name="Sawa S."/>
            <person name="Schmid M.W."/>
            <person name="Shirakawa M."/>
            <person name="Solano R."/>
            <person name="Spunde A."/>
            <person name="Suetsugu N."/>
            <person name="Sugano S."/>
            <person name="Sugiyama A."/>
            <person name="Sun R."/>
            <person name="Suzuki Y."/>
            <person name="Takenaka M."/>
            <person name="Takezawa D."/>
            <person name="Tomogane H."/>
            <person name="Tsuzuki M."/>
            <person name="Ueda T."/>
            <person name="Umeda M."/>
            <person name="Ward J.M."/>
            <person name="Watanabe Y."/>
            <person name="Yazaki K."/>
            <person name="Yokoyama R."/>
            <person name="Yoshitake Y."/>
            <person name="Yotsui I."/>
            <person name="Zachgo S."/>
            <person name="Schmutz J."/>
        </authorList>
    </citation>
    <scope>NUCLEOTIDE SEQUENCE [LARGE SCALE GENOMIC DNA]</scope>
    <source>
        <strain evidence="3">Tak-1</strain>
    </source>
</reference>